<dbReference type="SUPFAM" id="SSF53098">
    <property type="entry name" value="Ribonuclease H-like"/>
    <property type="match status" value="1"/>
</dbReference>
<dbReference type="PROSITE" id="PS51257">
    <property type="entry name" value="PROKAR_LIPOPROTEIN"/>
    <property type="match status" value="1"/>
</dbReference>
<dbReference type="InterPro" id="IPR012337">
    <property type="entry name" value="RNaseH-like_sf"/>
</dbReference>
<keyword evidence="3" id="KW-1185">Reference proteome</keyword>
<dbReference type="Pfam" id="PF16473">
    <property type="entry name" value="Rv2179c-like"/>
    <property type="match status" value="1"/>
</dbReference>
<feature type="domain" description="3'-5' exoribonuclease Rv2179c-like" evidence="1">
    <location>
        <begin position="6"/>
        <end position="173"/>
    </location>
</feature>
<dbReference type="GeneID" id="5076630"/>
<dbReference type="RefSeq" id="YP_239298.1">
    <property type="nucleotide sequence ID" value="NC_007024.1"/>
</dbReference>
<dbReference type="Proteomes" id="UP000001305">
    <property type="component" value="Segment"/>
</dbReference>
<evidence type="ECO:0000313" key="2">
    <source>
        <dbReference type="EMBL" id="AAX84869.1"/>
    </source>
</evidence>
<dbReference type="EMBL" id="AY986977">
    <property type="protein sequence ID" value="AAX84869.1"/>
    <property type="molecule type" value="Genomic_DNA"/>
</dbReference>
<dbReference type="GO" id="GO:0003676">
    <property type="term" value="F:nucleic acid binding"/>
    <property type="evidence" value="ECO:0007669"/>
    <property type="project" value="InterPro"/>
</dbReference>
<dbReference type="InterPro" id="IPR036397">
    <property type="entry name" value="RNaseH_sf"/>
</dbReference>
<evidence type="ECO:0000313" key="3">
    <source>
        <dbReference type="Proteomes" id="UP000001305"/>
    </source>
</evidence>
<accession>Q52PP6</accession>
<organism evidence="2 3">
    <name type="scientific">Xanthomonas phage Xp15</name>
    <dbReference type="NCBI Taxonomy" id="322855"/>
    <lineage>
        <taxon>Viruses</taxon>
        <taxon>Duplodnaviria</taxon>
        <taxon>Heunggongvirae</taxon>
        <taxon>Uroviricota</taxon>
        <taxon>Caudoviricetes</taxon>
        <taxon>Alachuavirus</taxon>
        <taxon>Alachuavirus Xp15</taxon>
    </lineage>
</organism>
<dbReference type="Gene3D" id="3.30.420.10">
    <property type="entry name" value="Ribonuclease H-like superfamily/Ribonuclease H"/>
    <property type="match status" value="1"/>
</dbReference>
<dbReference type="OrthoDB" id="13707at10239"/>
<proteinExistence type="predicted"/>
<reference evidence="2 3" key="1">
    <citation type="submission" date="2005-03" db="EMBL/GenBank/DDBJ databases">
        <title>Sequencing of bacteriophage Xp15 from Xanthomonas campestris pv. pelargonii and identification of the lysis genes.</title>
        <authorList>
            <person name="Ramadugu C."/>
            <person name="Gabriel D.W."/>
        </authorList>
    </citation>
    <scope>NUCLEOTIDE SEQUENCE [LARGE SCALE GENOMIC DNA]</scope>
</reference>
<protein>
    <submittedName>
        <fullName evidence="2">Possible endodeoxyribonuclease</fullName>
    </submittedName>
</protein>
<dbReference type="InterPro" id="IPR033390">
    <property type="entry name" value="Rv2179c-like"/>
</dbReference>
<evidence type="ECO:0000259" key="1">
    <source>
        <dbReference type="Pfam" id="PF16473"/>
    </source>
</evidence>
<name>Q52PP6_9CAUD</name>
<dbReference type="KEGG" id="vg:5076630"/>
<sequence length="181" mass="20118">MPRKSNHIMVDLETMDTAHTAAILSIGACKVDLDTGEISDKFYRVVNCDSSSALGLTTSSATKSWWDKQSPEARKVFTDPNIPVIQALGEFATYLRIFGVNSVKLWGNGSDFDNTILTTAYNLAGSPIPWRFYNNRCFRTIRKSLGHMVAEPAREGTYHNALDDAIYQAKILALFGKYIGE</sequence>